<dbReference type="SMART" id="SM00983">
    <property type="entry name" value="TPK_B1_binding"/>
    <property type="match status" value="1"/>
</dbReference>
<feature type="domain" description="Thiamin pyrophosphokinase thiamin-binding" evidence="6">
    <location>
        <begin position="136"/>
        <end position="206"/>
    </location>
</feature>
<dbReference type="Pfam" id="PF04265">
    <property type="entry name" value="TPK_B1_binding"/>
    <property type="match status" value="1"/>
</dbReference>
<organism evidence="7 8">
    <name type="scientific">Helcococcus bovis</name>
    <dbReference type="NCBI Taxonomy" id="3153252"/>
    <lineage>
        <taxon>Bacteria</taxon>
        <taxon>Bacillati</taxon>
        <taxon>Bacillota</taxon>
        <taxon>Tissierellia</taxon>
        <taxon>Tissierellales</taxon>
        <taxon>Peptoniphilaceae</taxon>
        <taxon>Helcococcus</taxon>
    </lineage>
</organism>
<keyword evidence="4" id="KW-0067">ATP-binding</keyword>
<accession>A0ABW9F5J5</accession>
<keyword evidence="1 7" id="KW-0808">Transferase</keyword>
<evidence type="ECO:0000256" key="3">
    <source>
        <dbReference type="ARBA" id="ARBA00022777"/>
    </source>
</evidence>
<dbReference type="PANTHER" id="PTHR41299:SF1">
    <property type="entry name" value="THIAMINE PYROPHOSPHOKINASE"/>
    <property type="match status" value="1"/>
</dbReference>
<dbReference type="InterPro" id="IPR007371">
    <property type="entry name" value="TPK_catalytic"/>
</dbReference>
<evidence type="ECO:0000256" key="1">
    <source>
        <dbReference type="ARBA" id="ARBA00022679"/>
    </source>
</evidence>
<evidence type="ECO:0000259" key="6">
    <source>
        <dbReference type="SMART" id="SM00983"/>
    </source>
</evidence>
<keyword evidence="8" id="KW-1185">Reference proteome</keyword>
<dbReference type="RefSeq" id="WP_408126427.1">
    <property type="nucleotide sequence ID" value="NZ_JBFNFH010000005.1"/>
</dbReference>
<dbReference type="InterPro" id="IPR036371">
    <property type="entry name" value="TPK_B1-bd_sf"/>
</dbReference>
<dbReference type="GO" id="GO:0004788">
    <property type="term" value="F:thiamine diphosphokinase activity"/>
    <property type="evidence" value="ECO:0007669"/>
    <property type="project" value="UniProtKB-EC"/>
</dbReference>
<dbReference type="InterPro" id="IPR006282">
    <property type="entry name" value="Thi_PPkinase"/>
</dbReference>
<dbReference type="SUPFAM" id="SSF63999">
    <property type="entry name" value="Thiamin pyrophosphokinase, catalytic domain"/>
    <property type="match status" value="1"/>
</dbReference>
<proteinExistence type="predicted"/>
<dbReference type="InterPro" id="IPR036759">
    <property type="entry name" value="TPK_catalytic_sf"/>
</dbReference>
<reference evidence="7 8" key="1">
    <citation type="journal article" date="2024" name="Front. Microbiol.">
        <title>Pangenomic and biochemical analyses of Helcococcus ovis reveal widespread tetracycline resistance and a novel bacterial species, Helcococcus bovis.</title>
        <authorList>
            <person name="Cunha F."/>
            <person name="Zhai Y."/>
            <person name="Casaro S."/>
            <person name="Jones K.L."/>
            <person name="Hernandez M."/>
            <person name="Bisinotto R.S."/>
            <person name="Kariyawasam S."/>
            <person name="Brown M.B."/>
            <person name="Phillips A."/>
            <person name="Jeong K.C."/>
            <person name="Galvao K.N."/>
        </authorList>
    </citation>
    <scope>NUCLEOTIDE SEQUENCE [LARGE SCALE GENOMIC DNA]</scope>
    <source>
        <strain evidence="7 8">KG197</strain>
    </source>
</reference>
<evidence type="ECO:0000256" key="4">
    <source>
        <dbReference type="ARBA" id="ARBA00022840"/>
    </source>
</evidence>
<dbReference type="InterPro" id="IPR007373">
    <property type="entry name" value="Thiamin_PyroPKinase_B1-bd"/>
</dbReference>
<dbReference type="CDD" id="cd07995">
    <property type="entry name" value="TPK"/>
    <property type="match status" value="1"/>
</dbReference>
<evidence type="ECO:0000313" key="7">
    <source>
        <dbReference type="EMBL" id="MFM1524724.1"/>
    </source>
</evidence>
<dbReference type="InterPro" id="IPR053149">
    <property type="entry name" value="TPK"/>
</dbReference>
<protein>
    <recommendedName>
        <fullName evidence="5">Thiamine diphosphokinase</fullName>
        <ecNumber evidence="5">2.7.6.2</ecNumber>
    </recommendedName>
</protein>
<dbReference type="NCBIfam" id="TIGR01378">
    <property type="entry name" value="thi_PPkinase"/>
    <property type="match status" value="1"/>
</dbReference>
<evidence type="ECO:0000313" key="8">
    <source>
        <dbReference type="Proteomes" id="UP001629536"/>
    </source>
</evidence>
<dbReference type="Gene3D" id="3.40.50.10240">
    <property type="entry name" value="Thiamin pyrophosphokinase, catalytic domain"/>
    <property type="match status" value="1"/>
</dbReference>
<dbReference type="EMBL" id="JBFNFH010000005">
    <property type="protein sequence ID" value="MFM1524724.1"/>
    <property type="molecule type" value="Genomic_DNA"/>
</dbReference>
<keyword evidence="3" id="KW-0418">Kinase</keyword>
<sequence length="213" mass="24240">MKNKAIIFAGGTISGLNNINLINDVNINELYSICVDRGVDFAIENKIKIDIAIGDFDSTSKESIVFLRKHNIETLVFNKDKDMTDMELALNFCIENDVNEVYLFGATGTRYDHSISNINLLKTYYEKGLKISIIDEKNYIFYINKSTIIKKVDRNISILPTNEKCVFSLYGTKWELKNHHLKFGSSLTISNEFVNDANIEILSGNMFVILSKD</sequence>
<dbReference type="Proteomes" id="UP001629536">
    <property type="component" value="Unassembled WGS sequence"/>
</dbReference>
<dbReference type="PANTHER" id="PTHR41299">
    <property type="entry name" value="THIAMINE PYROPHOSPHOKINASE"/>
    <property type="match status" value="1"/>
</dbReference>
<comment type="caution">
    <text evidence="7">The sequence shown here is derived from an EMBL/GenBank/DDBJ whole genome shotgun (WGS) entry which is preliminary data.</text>
</comment>
<dbReference type="SUPFAM" id="SSF63862">
    <property type="entry name" value="Thiamin pyrophosphokinase, substrate-binding domain"/>
    <property type="match status" value="1"/>
</dbReference>
<gene>
    <name evidence="7" type="ORF">ABGF40_03465</name>
</gene>
<dbReference type="Pfam" id="PF04263">
    <property type="entry name" value="TPK_catalytic"/>
    <property type="match status" value="1"/>
</dbReference>
<evidence type="ECO:0000256" key="2">
    <source>
        <dbReference type="ARBA" id="ARBA00022741"/>
    </source>
</evidence>
<evidence type="ECO:0000256" key="5">
    <source>
        <dbReference type="NCBIfam" id="TIGR01378"/>
    </source>
</evidence>
<keyword evidence="2" id="KW-0547">Nucleotide-binding</keyword>
<name>A0ABW9F5J5_9FIRM</name>
<dbReference type="EC" id="2.7.6.2" evidence="5"/>